<name>A0A3B0J0V0_DROGU</name>
<keyword evidence="2" id="KW-0547">Nucleotide-binding</keyword>
<comment type="similarity">
    <text evidence="1">Belongs to the heat shock protein 70 family.</text>
</comment>
<protein>
    <submittedName>
        <fullName evidence="5">Blast:Heat shock 70 kDa protein cognate 5</fullName>
    </submittedName>
</protein>
<dbReference type="STRING" id="7266.A0A3B0J0V0"/>
<evidence type="ECO:0000313" key="6">
    <source>
        <dbReference type="Proteomes" id="UP000268350"/>
    </source>
</evidence>
<feature type="compositionally biased region" description="Basic and acidic residues" evidence="4">
    <location>
        <begin position="143"/>
        <end position="152"/>
    </location>
</feature>
<dbReference type="SUPFAM" id="SSF100934">
    <property type="entry name" value="Heat shock protein 70kD (HSP70), C-terminal subdomain"/>
    <property type="match status" value="1"/>
</dbReference>
<dbReference type="EMBL" id="OUUW01000001">
    <property type="protein sequence ID" value="SPP74664.1"/>
    <property type="molecule type" value="Genomic_DNA"/>
</dbReference>
<gene>
    <name evidence="5" type="ORF">DGUA_6G002328</name>
</gene>
<evidence type="ECO:0000256" key="2">
    <source>
        <dbReference type="ARBA" id="ARBA00022741"/>
    </source>
</evidence>
<reference evidence="6" key="1">
    <citation type="submission" date="2018-01" db="EMBL/GenBank/DDBJ databases">
        <authorList>
            <person name="Alioto T."/>
            <person name="Alioto T."/>
        </authorList>
    </citation>
    <scope>NUCLEOTIDE SEQUENCE [LARGE SCALE GENOMIC DNA]</scope>
</reference>
<evidence type="ECO:0000256" key="4">
    <source>
        <dbReference type="SAM" id="MobiDB-lite"/>
    </source>
</evidence>
<dbReference type="Gene3D" id="1.20.1270.10">
    <property type="match status" value="1"/>
</dbReference>
<keyword evidence="5" id="KW-0346">Stress response</keyword>
<keyword evidence="3" id="KW-0067">ATP-binding</keyword>
<sequence>MIKKAEEYASADKIKRELIEIVNQGESIVHDTETKMEEFKSQLPAEEVSKSAKQGSLVGFSNPIYLQCEKLKKEIADLRTLLANKETADLEEVRKATSSLQQASLKLFEMAYKKMSAERESSAGAGSTESAGSTDSSSSGDASGEKKKEDKN</sequence>
<feature type="compositionally biased region" description="Low complexity" evidence="4">
    <location>
        <begin position="122"/>
        <end position="142"/>
    </location>
</feature>
<dbReference type="OrthoDB" id="2401965at2759"/>
<dbReference type="InterPro" id="IPR029048">
    <property type="entry name" value="HSP70_C_sf"/>
</dbReference>
<proteinExistence type="inferred from homology"/>
<keyword evidence="6" id="KW-1185">Reference proteome</keyword>
<dbReference type="Pfam" id="PF00012">
    <property type="entry name" value="HSP70"/>
    <property type="match status" value="1"/>
</dbReference>
<evidence type="ECO:0000256" key="3">
    <source>
        <dbReference type="ARBA" id="ARBA00022840"/>
    </source>
</evidence>
<feature type="region of interest" description="Disordered" evidence="4">
    <location>
        <begin position="116"/>
        <end position="152"/>
    </location>
</feature>
<dbReference type="GO" id="GO:0005524">
    <property type="term" value="F:ATP binding"/>
    <property type="evidence" value="ECO:0007669"/>
    <property type="project" value="UniProtKB-KW"/>
</dbReference>
<dbReference type="InterPro" id="IPR013126">
    <property type="entry name" value="Hsp_70_fam"/>
</dbReference>
<evidence type="ECO:0000313" key="5">
    <source>
        <dbReference type="EMBL" id="SPP74664.1"/>
    </source>
</evidence>
<dbReference type="Proteomes" id="UP000268350">
    <property type="component" value="Unassembled WGS sequence"/>
</dbReference>
<dbReference type="GO" id="GO:0140662">
    <property type="term" value="F:ATP-dependent protein folding chaperone"/>
    <property type="evidence" value="ECO:0007669"/>
    <property type="project" value="InterPro"/>
</dbReference>
<evidence type="ECO:0000256" key="1">
    <source>
        <dbReference type="ARBA" id="ARBA00007381"/>
    </source>
</evidence>
<dbReference type="AlphaFoldDB" id="A0A3B0J0V0"/>
<accession>A0A3B0J0V0</accession>
<organism evidence="5 6">
    <name type="scientific">Drosophila guanche</name>
    <name type="common">Fruit fly</name>
    <dbReference type="NCBI Taxonomy" id="7266"/>
    <lineage>
        <taxon>Eukaryota</taxon>
        <taxon>Metazoa</taxon>
        <taxon>Ecdysozoa</taxon>
        <taxon>Arthropoda</taxon>
        <taxon>Hexapoda</taxon>
        <taxon>Insecta</taxon>
        <taxon>Pterygota</taxon>
        <taxon>Neoptera</taxon>
        <taxon>Endopterygota</taxon>
        <taxon>Diptera</taxon>
        <taxon>Brachycera</taxon>
        <taxon>Muscomorpha</taxon>
        <taxon>Ephydroidea</taxon>
        <taxon>Drosophilidae</taxon>
        <taxon>Drosophila</taxon>
        <taxon>Sophophora</taxon>
    </lineage>
</organism>